<organism evidence="2">
    <name type="scientific">marine sediment metagenome</name>
    <dbReference type="NCBI Taxonomy" id="412755"/>
    <lineage>
        <taxon>unclassified sequences</taxon>
        <taxon>metagenomes</taxon>
        <taxon>ecological metagenomes</taxon>
    </lineage>
</organism>
<evidence type="ECO:0000256" key="1">
    <source>
        <dbReference type="SAM" id="MobiDB-lite"/>
    </source>
</evidence>
<comment type="caution">
    <text evidence="2">The sequence shown here is derived from an EMBL/GenBank/DDBJ whole genome shotgun (WGS) entry which is preliminary data.</text>
</comment>
<evidence type="ECO:0008006" key="3">
    <source>
        <dbReference type="Google" id="ProtNLM"/>
    </source>
</evidence>
<dbReference type="InterPro" id="IPR044925">
    <property type="entry name" value="His-Me_finger_sf"/>
</dbReference>
<protein>
    <recommendedName>
        <fullName evidence="3">Recombination endonuclease VII</fullName>
    </recommendedName>
</protein>
<sequence>MGRKKIYANKKECDAAFFKRHPEKAAEYSKRQKEKDHERWKSWKRTTYKRHGKEYHLKAYGLSMKQYREILTKQKGGCAICCSASNREKYLCVDHDHRTGTVRGLLCGHCNKGIGFFKDNPKLLDKASRYVRLRRYGTITKKRKKGDDDEADKTTRDNDS</sequence>
<feature type="non-terminal residue" evidence="2">
    <location>
        <position position="160"/>
    </location>
</feature>
<accession>A0A0F9A319</accession>
<name>A0A0F9A319_9ZZZZ</name>
<dbReference type="AlphaFoldDB" id="A0A0F9A319"/>
<dbReference type="Pfam" id="PF02945">
    <property type="entry name" value="Endonuclease_7"/>
    <property type="match status" value="1"/>
</dbReference>
<gene>
    <name evidence="2" type="ORF">LCGC14_2702080</name>
</gene>
<dbReference type="InterPro" id="IPR004211">
    <property type="entry name" value="Endonuclease_7"/>
</dbReference>
<dbReference type="EMBL" id="LAZR01048175">
    <property type="protein sequence ID" value="KKK92520.1"/>
    <property type="molecule type" value="Genomic_DNA"/>
</dbReference>
<dbReference type="SUPFAM" id="SSF54060">
    <property type="entry name" value="His-Me finger endonucleases"/>
    <property type="match status" value="1"/>
</dbReference>
<dbReference type="Gene3D" id="3.40.1800.10">
    <property type="entry name" value="His-Me finger endonucleases"/>
    <property type="match status" value="1"/>
</dbReference>
<proteinExistence type="predicted"/>
<reference evidence="2" key="1">
    <citation type="journal article" date="2015" name="Nature">
        <title>Complex archaea that bridge the gap between prokaryotes and eukaryotes.</title>
        <authorList>
            <person name="Spang A."/>
            <person name="Saw J.H."/>
            <person name="Jorgensen S.L."/>
            <person name="Zaremba-Niedzwiedzka K."/>
            <person name="Martijn J."/>
            <person name="Lind A.E."/>
            <person name="van Eijk R."/>
            <person name="Schleper C."/>
            <person name="Guy L."/>
            <person name="Ettema T.J."/>
        </authorList>
    </citation>
    <scope>NUCLEOTIDE SEQUENCE</scope>
</reference>
<evidence type="ECO:0000313" key="2">
    <source>
        <dbReference type="EMBL" id="KKK92520.1"/>
    </source>
</evidence>
<dbReference type="InterPro" id="IPR038563">
    <property type="entry name" value="Endonuclease_7_sf"/>
</dbReference>
<feature type="region of interest" description="Disordered" evidence="1">
    <location>
        <begin position="141"/>
        <end position="160"/>
    </location>
</feature>